<dbReference type="EMBL" id="JAPDRQ010000020">
    <property type="protein sequence ID" value="KAJ9661767.1"/>
    <property type="molecule type" value="Genomic_DNA"/>
</dbReference>
<evidence type="ECO:0000313" key="1">
    <source>
        <dbReference type="EMBL" id="KAJ9661767.1"/>
    </source>
</evidence>
<sequence>MAKHNVAQAGFKQDRQWNWKNYWICLGIACGQLAFGYPASIIGVTLAQPSFLIYMKLLDVTVDPPALASNADSLIGAMSGVFQAGAFLGVIIGSFIMDRYGRKMGTVFCATLSIVGGIGLVASVNTTMFIIFRLIAGAGSWGFLALTPVYCAEIAPPKLRGFFVGMNGMGITLGYSLASYMGLAFYYAKNPSTQWRGPLGLALIFPVFQLLIIIWAPESPRYLLMRGRVEEARKVVMSIHEVKGDEDQEYARGEFYQMQKQAEFDRKLEPTYKAMFFKKSYRKRTLLACGFAFIGQSTAVLVINNYGPTLYAALGYGTLDQLKLQCGWITMGTPANLLGAVIMDRVGRRVLMLTGIFGCCACLIVEAAIIATFATPIPAIPNTAALKAGVAAFYIFLLFYGCGIDVAGVVFYSEIFPNHLRAKGVAMSIGVIALTDLIYLQVTATAFSHIGWKFFLVFIIISGLGGIVAFFYLPETKGVPLEEIAAIFGDADEVMVFSEDIHVDHNTHDLVIDTHTGATVDKKGRRSIEKAEDHVIQRVATEAGHPGHTIEEKDVHVDEKSIAGR</sequence>
<proteinExistence type="predicted"/>
<protein>
    <submittedName>
        <fullName evidence="1">Uncharacterized protein</fullName>
    </submittedName>
</protein>
<organism evidence="1 2">
    <name type="scientific">Neophaeococcomyces mojaviensis</name>
    <dbReference type="NCBI Taxonomy" id="3383035"/>
    <lineage>
        <taxon>Eukaryota</taxon>
        <taxon>Fungi</taxon>
        <taxon>Dikarya</taxon>
        <taxon>Ascomycota</taxon>
        <taxon>Pezizomycotina</taxon>
        <taxon>Eurotiomycetes</taxon>
        <taxon>Chaetothyriomycetidae</taxon>
        <taxon>Chaetothyriales</taxon>
        <taxon>Chaetothyriales incertae sedis</taxon>
        <taxon>Neophaeococcomyces</taxon>
    </lineage>
</organism>
<keyword evidence="2" id="KW-1185">Reference proteome</keyword>
<name>A0ACC3AGI1_9EURO</name>
<dbReference type="Proteomes" id="UP001172386">
    <property type="component" value="Unassembled WGS sequence"/>
</dbReference>
<accession>A0ACC3AGI1</accession>
<reference evidence="1" key="1">
    <citation type="submission" date="2022-10" db="EMBL/GenBank/DDBJ databases">
        <title>Culturing micro-colonial fungi from biological soil crusts in the Mojave desert and describing Neophaeococcomyces mojavensis, and introducing the new genera and species Taxawa tesnikishii.</title>
        <authorList>
            <person name="Kurbessoian T."/>
            <person name="Stajich J.E."/>
        </authorList>
    </citation>
    <scope>NUCLEOTIDE SEQUENCE</scope>
    <source>
        <strain evidence="1">JES_112</strain>
    </source>
</reference>
<comment type="caution">
    <text evidence="1">The sequence shown here is derived from an EMBL/GenBank/DDBJ whole genome shotgun (WGS) entry which is preliminary data.</text>
</comment>
<gene>
    <name evidence="1" type="ORF">H2198_001732</name>
</gene>
<evidence type="ECO:0000313" key="2">
    <source>
        <dbReference type="Proteomes" id="UP001172386"/>
    </source>
</evidence>